<evidence type="ECO:0000313" key="1">
    <source>
        <dbReference type="EnsemblPlants" id="MELO3C032213.2.1"/>
    </source>
</evidence>
<proteinExistence type="predicted"/>
<dbReference type="EnsemblPlants" id="MELO3C032213.2.1">
    <property type="protein sequence ID" value="MELO3C032213.2.1"/>
    <property type="gene ID" value="MELO3C032213.2"/>
</dbReference>
<accession>A0A9I9EDX7</accession>
<reference evidence="1" key="1">
    <citation type="submission" date="2023-03" db="UniProtKB">
        <authorList>
            <consortium name="EnsemblPlants"/>
        </authorList>
    </citation>
    <scope>IDENTIFICATION</scope>
</reference>
<organism evidence="1">
    <name type="scientific">Cucumis melo</name>
    <name type="common">Muskmelon</name>
    <dbReference type="NCBI Taxonomy" id="3656"/>
    <lineage>
        <taxon>Eukaryota</taxon>
        <taxon>Viridiplantae</taxon>
        <taxon>Streptophyta</taxon>
        <taxon>Embryophyta</taxon>
        <taxon>Tracheophyta</taxon>
        <taxon>Spermatophyta</taxon>
        <taxon>Magnoliopsida</taxon>
        <taxon>eudicotyledons</taxon>
        <taxon>Gunneridae</taxon>
        <taxon>Pentapetalae</taxon>
        <taxon>rosids</taxon>
        <taxon>fabids</taxon>
        <taxon>Cucurbitales</taxon>
        <taxon>Cucurbitaceae</taxon>
        <taxon>Benincaseae</taxon>
        <taxon>Cucumis</taxon>
    </lineage>
</organism>
<dbReference type="Gramene" id="MELO3C032213.2.1">
    <property type="protein sequence ID" value="MELO3C032213.2.1"/>
    <property type="gene ID" value="MELO3C032213.2"/>
</dbReference>
<dbReference type="AlphaFoldDB" id="A0A9I9EDX7"/>
<sequence length="128" mass="14592">MVSDLGGERRGIGGRISFCFILKTRDNDGGRMREKATRHLSMYKASYLIPVSKELFDVNMLRKRKPVTRIPMSNLELEIWQGFSAKNLDALCVMELIVNCCYVEITPHSRNTTKECDKCLSRGNGTKM</sequence>
<protein>
    <submittedName>
        <fullName evidence="1">Uncharacterized protein</fullName>
    </submittedName>
</protein>
<name>A0A9I9EDX7_CUCME</name>